<dbReference type="InterPro" id="IPR036457">
    <property type="entry name" value="PPM-type-like_dom_sf"/>
</dbReference>
<protein>
    <submittedName>
        <fullName evidence="4">PP2C family protein-serine/threonine phosphatase</fullName>
        <ecNumber evidence="4">3.1.3.16</ecNumber>
    </submittedName>
</protein>
<evidence type="ECO:0000259" key="2">
    <source>
        <dbReference type="SMART" id="SM00065"/>
    </source>
</evidence>
<dbReference type="SUPFAM" id="SSF81606">
    <property type="entry name" value="PP2C-like"/>
    <property type="match status" value="1"/>
</dbReference>
<feature type="domain" description="PPM-type phosphatase" evidence="3">
    <location>
        <begin position="193"/>
        <end position="406"/>
    </location>
</feature>
<proteinExistence type="predicted"/>
<dbReference type="EMBL" id="JBHSAX010000019">
    <property type="protein sequence ID" value="MFC3965395.1"/>
    <property type="molecule type" value="Genomic_DNA"/>
</dbReference>
<gene>
    <name evidence="4" type="ORF">ACFO0B_25680</name>
</gene>
<dbReference type="Gene3D" id="3.30.450.40">
    <property type="match status" value="1"/>
</dbReference>
<keyword evidence="5" id="KW-1185">Reference proteome</keyword>
<dbReference type="Pfam" id="PF07228">
    <property type="entry name" value="SpoIIE"/>
    <property type="match status" value="1"/>
</dbReference>
<sequence>MTDTAQFTLPPEVEAARVRSLEQLHLAGTPPEERFARITRMARVVFGVPASSVNLMDSEHQWFKQLDGLDLGTHNPRGDAVCQATIVRAYTEPAEPALVLEDAAAIPEFAALPTVGGADGIRFYAGYPLFGPGGHAVGTFCLYDSVPRSLDAAQLAAFRELASWAQRELESADDLERAAAVQRRLLPPPLGDLPGYRMCATCLPAYAVGGDFYDHYRDDGGLILTLADVMGKGLGAAILTAGVRSALRGASRAVRGVGAGPDPASVVGAVDAQLTDDLTSTDTFVTLFHARLELDTGAVRYVDAGHGLSVLTRADGETTPLPGGGLPLGIVPGEPWTAGALRLEPGDTLTIASDGLLELLDPAGDAGTVAEFVRAHPDPGELCAAVRELAARFPPLDDATVLAIRREPE</sequence>
<reference evidence="5" key="1">
    <citation type="journal article" date="2019" name="Int. J. Syst. Evol. Microbiol.">
        <title>The Global Catalogue of Microorganisms (GCM) 10K type strain sequencing project: providing services to taxonomists for standard genome sequencing and annotation.</title>
        <authorList>
            <consortium name="The Broad Institute Genomics Platform"/>
            <consortium name="The Broad Institute Genome Sequencing Center for Infectious Disease"/>
            <person name="Wu L."/>
            <person name="Ma J."/>
        </authorList>
    </citation>
    <scope>NUCLEOTIDE SEQUENCE [LARGE SCALE GENOMIC DNA]</scope>
    <source>
        <strain evidence="5">CGMCC 4.7330</strain>
    </source>
</reference>
<dbReference type="InterPro" id="IPR001932">
    <property type="entry name" value="PPM-type_phosphatase-like_dom"/>
</dbReference>
<dbReference type="InterPro" id="IPR003018">
    <property type="entry name" value="GAF"/>
</dbReference>
<dbReference type="PANTHER" id="PTHR43156">
    <property type="entry name" value="STAGE II SPORULATION PROTEIN E-RELATED"/>
    <property type="match status" value="1"/>
</dbReference>
<dbReference type="InterPro" id="IPR052016">
    <property type="entry name" value="Bact_Sigma-Reg"/>
</dbReference>
<evidence type="ECO:0000259" key="3">
    <source>
        <dbReference type="SMART" id="SM00331"/>
    </source>
</evidence>
<dbReference type="SMART" id="SM00331">
    <property type="entry name" value="PP2C_SIG"/>
    <property type="match status" value="1"/>
</dbReference>
<dbReference type="InterPro" id="IPR029016">
    <property type="entry name" value="GAF-like_dom_sf"/>
</dbReference>
<organism evidence="4 5">
    <name type="scientific">Nocardia jiangsuensis</name>
    <dbReference type="NCBI Taxonomy" id="1691563"/>
    <lineage>
        <taxon>Bacteria</taxon>
        <taxon>Bacillati</taxon>
        <taxon>Actinomycetota</taxon>
        <taxon>Actinomycetes</taxon>
        <taxon>Mycobacteriales</taxon>
        <taxon>Nocardiaceae</taxon>
        <taxon>Nocardia</taxon>
    </lineage>
</organism>
<dbReference type="SUPFAM" id="SSF55781">
    <property type="entry name" value="GAF domain-like"/>
    <property type="match status" value="1"/>
</dbReference>
<dbReference type="EC" id="3.1.3.16" evidence="4"/>
<dbReference type="PANTHER" id="PTHR43156:SF2">
    <property type="entry name" value="STAGE II SPORULATION PROTEIN E"/>
    <property type="match status" value="1"/>
</dbReference>
<evidence type="ECO:0000313" key="4">
    <source>
        <dbReference type="EMBL" id="MFC3965395.1"/>
    </source>
</evidence>
<comment type="caution">
    <text evidence="4">The sequence shown here is derived from an EMBL/GenBank/DDBJ whole genome shotgun (WGS) entry which is preliminary data.</text>
</comment>
<dbReference type="Gene3D" id="3.60.40.10">
    <property type="entry name" value="PPM-type phosphatase domain"/>
    <property type="match status" value="1"/>
</dbReference>
<dbReference type="GO" id="GO:0004722">
    <property type="term" value="F:protein serine/threonine phosphatase activity"/>
    <property type="evidence" value="ECO:0007669"/>
    <property type="project" value="UniProtKB-EC"/>
</dbReference>
<dbReference type="RefSeq" id="WP_378615140.1">
    <property type="nucleotide sequence ID" value="NZ_JBHSAX010000019.1"/>
</dbReference>
<accession>A0ABV8E0G0</accession>
<keyword evidence="1 4" id="KW-0378">Hydrolase</keyword>
<dbReference type="Proteomes" id="UP001595696">
    <property type="component" value="Unassembled WGS sequence"/>
</dbReference>
<feature type="domain" description="GAF" evidence="2">
    <location>
        <begin position="30"/>
        <end position="179"/>
    </location>
</feature>
<dbReference type="Pfam" id="PF01590">
    <property type="entry name" value="GAF"/>
    <property type="match status" value="1"/>
</dbReference>
<evidence type="ECO:0000256" key="1">
    <source>
        <dbReference type="ARBA" id="ARBA00022801"/>
    </source>
</evidence>
<evidence type="ECO:0000313" key="5">
    <source>
        <dbReference type="Proteomes" id="UP001595696"/>
    </source>
</evidence>
<dbReference type="SMART" id="SM00065">
    <property type="entry name" value="GAF"/>
    <property type="match status" value="1"/>
</dbReference>
<name>A0ABV8E0G0_9NOCA</name>